<dbReference type="PROSITE" id="PS01359">
    <property type="entry name" value="ZF_PHD_1"/>
    <property type="match status" value="1"/>
</dbReference>
<dbReference type="InterPro" id="IPR001128">
    <property type="entry name" value="Cyt_P450"/>
</dbReference>
<keyword evidence="14 18" id="KW-0408">Iron</keyword>
<evidence type="ECO:0000259" key="21">
    <source>
        <dbReference type="PROSITE" id="PS50188"/>
    </source>
</evidence>
<dbReference type="InterPro" id="IPR037353">
    <property type="entry name" value="ASH2"/>
</dbReference>
<evidence type="ECO:0000256" key="6">
    <source>
        <dbReference type="ARBA" id="ARBA00010617"/>
    </source>
</evidence>
<protein>
    <submittedName>
        <fullName evidence="22">CLUMA_CG018228, isoform A</fullName>
    </submittedName>
</protein>
<evidence type="ECO:0000313" key="22">
    <source>
        <dbReference type="EMBL" id="CRL05228.1"/>
    </source>
</evidence>
<evidence type="ECO:0000256" key="15">
    <source>
        <dbReference type="ARBA" id="ARBA00023033"/>
    </source>
</evidence>
<evidence type="ECO:0000256" key="11">
    <source>
        <dbReference type="ARBA" id="ARBA00022833"/>
    </source>
</evidence>
<dbReference type="InterPro" id="IPR001870">
    <property type="entry name" value="B30.2/SPRY"/>
</dbReference>
<evidence type="ECO:0000313" key="23">
    <source>
        <dbReference type="Proteomes" id="UP000183832"/>
    </source>
</evidence>
<dbReference type="InterPro" id="IPR053835">
    <property type="entry name" value="ASH2L-like_WH"/>
</dbReference>
<dbReference type="InterPro" id="IPR002401">
    <property type="entry name" value="Cyt_P450_E_grp-I"/>
</dbReference>
<keyword evidence="9" id="KW-0863">Zinc-finger</keyword>
<proteinExistence type="inferred from homology"/>
<evidence type="ECO:0000256" key="2">
    <source>
        <dbReference type="ARBA" id="ARBA00003690"/>
    </source>
</evidence>
<dbReference type="Gene3D" id="1.10.630.10">
    <property type="entry name" value="Cytochrome P450"/>
    <property type="match status" value="1"/>
</dbReference>
<feature type="region of interest" description="Disordered" evidence="19">
    <location>
        <begin position="193"/>
        <end position="225"/>
    </location>
</feature>
<dbReference type="PANTHER" id="PTHR10598:SF0">
    <property type="entry name" value="SET1_ASH2 HISTONE METHYLTRANSFERASE COMPLEX SUBUNIT ASH2"/>
    <property type="match status" value="1"/>
</dbReference>
<feature type="transmembrane region" description="Helical" evidence="20">
    <location>
        <begin position="519"/>
        <end position="537"/>
    </location>
</feature>
<dbReference type="InterPro" id="IPR043136">
    <property type="entry name" value="B30.2/SPRY_sf"/>
</dbReference>
<evidence type="ECO:0000256" key="10">
    <source>
        <dbReference type="ARBA" id="ARBA00022824"/>
    </source>
</evidence>
<dbReference type="CDD" id="cd12872">
    <property type="entry name" value="SPRY_Ash2"/>
    <property type="match status" value="1"/>
</dbReference>
<dbReference type="GO" id="GO:0005506">
    <property type="term" value="F:iron ion binding"/>
    <property type="evidence" value="ECO:0007669"/>
    <property type="project" value="InterPro"/>
</dbReference>
<feature type="binding site" description="axial binding residue" evidence="18">
    <location>
        <position position="977"/>
    </location>
    <ligand>
        <name>heme</name>
        <dbReference type="ChEBI" id="CHEBI:30413"/>
    </ligand>
    <ligandPart>
        <name>Fe</name>
        <dbReference type="ChEBI" id="CHEBI:18248"/>
    </ligandPart>
</feature>
<evidence type="ECO:0000256" key="14">
    <source>
        <dbReference type="ARBA" id="ARBA00023004"/>
    </source>
</evidence>
<evidence type="ECO:0000256" key="7">
    <source>
        <dbReference type="ARBA" id="ARBA00022617"/>
    </source>
</evidence>
<dbReference type="Pfam" id="PF21257">
    <property type="entry name" value="PHD_ash2p_like"/>
    <property type="match status" value="1"/>
</dbReference>
<keyword evidence="20" id="KW-1133">Transmembrane helix</keyword>
<feature type="domain" description="B30.2/SPRY" evidence="21">
    <location>
        <begin position="269"/>
        <end position="491"/>
    </location>
</feature>
<keyword evidence="8 18" id="KW-0479">Metal-binding</keyword>
<gene>
    <name evidence="22" type="ORF">CLUMA_CG018228</name>
</gene>
<dbReference type="Proteomes" id="UP000183832">
    <property type="component" value="Unassembled WGS sequence"/>
</dbReference>
<organism evidence="22 23">
    <name type="scientific">Clunio marinus</name>
    <dbReference type="NCBI Taxonomy" id="568069"/>
    <lineage>
        <taxon>Eukaryota</taxon>
        <taxon>Metazoa</taxon>
        <taxon>Ecdysozoa</taxon>
        <taxon>Arthropoda</taxon>
        <taxon>Hexapoda</taxon>
        <taxon>Insecta</taxon>
        <taxon>Pterygota</taxon>
        <taxon>Neoptera</taxon>
        <taxon>Endopterygota</taxon>
        <taxon>Diptera</taxon>
        <taxon>Nematocera</taxon>
        <taxon>Chironomoidea</taxon>
        <taxon>Chironomidae</taxon>
        <taxon>Clunio</taxon>
    </lineage>
</organism>
<comment type="cofactor">
    <cofactor evidence="1 18">
        <name>heme</name>
        <dbReference type="ChEBI" id="CHEBI:30413"/>
    </cofactor>
</comment>
<sequence>MDSNQENSQNTENKISKSNCYCGKERNLNIIEVSCSHCGKFFHESCIGYQMGKLLAFSQNYLFTCKFCSPTGLEIYKRISSSPQQMCITTIANLQRKSVKDGNLRYFFSKDKEIIPFIDAYWESITTIARKQTTGWYATILKTLQSHTDLFVCQDIEGDLSFGLKNPDLEIIKPSYEKLNQKDDDNLMESFESNQNKVGRQQKRKFTGLNEPATGPTGKKGRPNSDIGAIVKLPAHGYPLEHPFNKDGYRYILAEPDPHAPFRQEYDESPDWAGKPIPGWLYRVLTPNAVLVALHDRAPQMKASEDRLSIIGEKGFCMARCTHFVTRGSWYWEATIEDMPEGSATRIGWGQEYANLQSPLGYDKFGYSWRSRKGTKFHESHGKHFSNAYGEGDTLGFLIMLPEQEGARYINNTFKERPLVKFKSHLYYEDKDKVSDTLKNLKIHPGSKIYYFKNGECQGLAFENIYAGAYYPSISIHKSASVRLNFGANGFKYPDILNEYKCKPVKIVSVQILLSKEKLLEMVSVILLAVVVILFLYKTYKYVMYRPENFPPGPPRLPLVGSYLFLLMLERKNLHDLALRMCKYYKSNVIGYYFGGNTKVVTVTSYKLVKEVLQRPEFAGRNDIIVLRLRERNFKLKGMFFIDGDFWRDQRRFTLRHLRDFGFGRRFNDFEAEMREEILDFIQMIKDGPRYKHEEKFMKGNGRLKFPYSTTATMTNCFLQVSMGQRINREDQAKAFKGASGSFGFIRNTDELGNFISIFPWLRHINSRISKYKNLRDASLILYNFVEEIVKREIDTYQDGHTRHFIDVYLNEMKNEEQKLIGFDYDQLVMFCLDMIFPASSTLPIVISFLVRQLTNRPEIVAKCQEEIDFIVGNGRLPGLDDRDCLPYCEATIRESMRMDTFAPSSVPHRVMEDTYLDGFFLPKDTAIYANIQSVHIDQALWKDPENFRPERFLNHHGKINLKKDFSFPFGSGKRLCIAETFSRNTMFLYTTALLQNFNFKPDPVFGMPSLSEDECGTGSVRYPKDFWVQLEPR</sequence>
<dbReference type="Gene3D" id="3.90.980.20">
    <property type="match status" value="1"/>
</dbReference>
<dbReference type="SUPFAM" id="SSF57903">
    <property type="entry name" value="FYVE/PHD zinc finger"/>
    <property type="match status" value="1"/>
</dbReference>
<dbReference type="SMART" id="SM00249">
    <property type="entry name" value="PHD"/>
    <property type="match status" value="1"/>
</dbReference>
<dbReference type="Pfam" id="PF00067">
    <property type="entry name" value="p450"/>
    <property type="match status" value="1"/>
</dbReference>
<dbReference type="InterPro" id="IPR013320">
    <property type="entry name" value="ConA-like_dom_sf"/>
</dbReference>
<evidence type="ECO:0000256" key="8">
    <source>
        <dbReference type="ARBA" id="ARBA00022723"/>
    </source>
</evidence>
<dbReference type="InterPro" id="IPR019786">
    <property type="entry name" value="Zinc_finger_PHD-type_CS"/>
</dbReference>
<dbReference type="SUPFAM" id="SSF49899">
    <property type="entry name" value="Concanavalin A-like lectins/glucanases"/>
    <property type="match status" value="1"/>
</dbReference>
<reference evidence="22 23" key="1">
    <citation type="submission" date="2015-04" db="EMBL/GenBank/DDBJ databases">
        <authorList>
            <person name="Syromyatnikov M.Y."/>
            <person name="Popov V.N."/>
        </authorList>
    </citation>
    <scope>NUCLEOTIDE SEQUENCE [LARGE SCALE GENOMIC DNA]</scope>
</reference>
<keyword evidence="10" id="KW-0256">Endoplasmic reticulum</keyword>
<dbReference type="PROSITE" id="PS00086">
    <property type="entry name" value="CYTOCHROME_P450"/>
    <property type="match status" value="1"/>
</dbReference>
<keyword evidence="17" id="KW-0539">Nucleus</keyword>
<dbReference type="GO" id="GO:0016705">
    <property type="term" value="F:oxidoreductase activity, acting on paired donors, with incorporation or reduction of molecular oxygen"/>
    <property type="evidence" value="ECO:0007669"/>
    <property type="project" value="InterPro"/>
</dbReference>
<keyword evidence="20" id="KW-0812">Transmembrane</keyword>
<dbReference type="FunFam" id="1.10.630.10:FF:000238">
    <property type="entry name" value="Cytochrome P450 2A6"/>
    <property type="match status" value="1"/>
</dbReference>
<dbReference type="GO" id="GO:0000976">
    <property type="term" value="F:transcription cis-regulatory region binding"/>
    <property type="evidence" value="ECO:0007669"/>
    <property type="project" value="TreeGrafter"/>
</dbReference>
<keyword evidence="7 18" id="KW-0349">Heme</keyword>
<dbReference type="InterPro" id="IPR001965">
    <property type="entry name" value="Znf_PHD"/>
</dbReference>
<evidence type="ECO:0000256" key="16">
    <source>
        <dbReference type="ARBA" id="ARBA00023136"/>
    </source>
</evidence>
<dbReference type="InterPro" id="IPR036396">
    <property type="entry name" value="Cyt_P450_sf"/>
</dbReference>
<comment type="similarity">
    <text evidence="6">Belongs to the cytochrome P450 family.</text>
</comment>
<dbReference type="InterPro" id="IPR003877">
    <property type="entry name" value="SPRY_dom"/>
</dbReference>
<dbReference type="InterPro" id="IPR049455">
    <property type="entry name" value="ASH2-like_PHD"/>
</dbReference>
<dbReference type="Gene3D" id="2.60.120.920">
    <property type="match status" value="1"/>
</dbReference>
<dbReference type="GO" id="GO:0020037">
    <property type="term" value="F:heme binding"/>
    <property type="evidence" value="ECO:0007669"/>
    <property type="project" value="InterPro"/>
</dbReference>
<dbReference type="PRINTS" id="PR00463">
    <property type="entry name" value="EP450I"/>
</dbReference>
<comment type="function">
    <text evidence="2">May be involved in the metabolism of insect hormones and in the breakdown of synthetic insecticides.</text>
</comment>
<dbReference type="GO" id="GO:0008270">
    <property type="term" value="F:zinc ion binding"/>
    <property type="evidence" value="ECO:0007669"/>
    <property type="project" value="UniProtKB-KW"/>
</dbReference>
<evidence type="ECO:0000256" key="18">
    <source>
        <dbReference type="PIRSR" id="PIRSR602401-1"/>
    </source>
</evidence>
<evidence type="ECO:0000256" key="19">
    <source>
        <dbReference type="SAM" id="MobiDB-lite"/>
    </source>
</evidence>
<keyword evidence="12" id="KW-0492">Microsome</keyword>
<evidence type="ECO:0000256" key="20">
    <source>
        <dbReference type="SAM" id="Phobius"/>
    </source>
</evidence>
<dbReference type="SUPFAM" id="SSF48264">
    <property type="entry name" value="Cytochrome P450"/>
    <property type="match status" value="1"/>
</dbReference>
<dbReference type="GO" id="GO:0048188">
    <property type="term" value="C:Set1C/COMPASS complex"/>
    <property type="evidence" value="ECO:0007669"/>
    <property type="project" value="InterPro"/>
</dbReference>
<evidence type="ECO:0000256" key="3">
    <source>
        <dbReference type="ARBA" id="ARBA00004123"/>
    </source>
</evidence>
<dbReference type="InterPro" id="IPR011011">
    <property type="entry name" value="Znf_FYVE_PHD"/>
</dbReference>
<dbReference type="GO" id="GO:0005789">
    <property type="term" value="C:endoplasmic reticulum membrane"/>
    <property type="evidence" value="ECO:0007669"/>
    <property type="project" value="UniProtKB-SubCell"/>
</dbReference>
<evidence type="ECO:0000256" key="1">
    <source>
        <dbReference type="ARBA" id="ARBA00001971"/>
    </source>
</evidence>
<dbReference type="InterPro" id="IPR017972">
    <property type="entry name" value="Cyt_P450_CS"/>
</dbReference>
<keyword evidence="16 20" id="KW-0472">Membrane</keyword>
<keyword evidence="23" id="KW-1185">Reference proteome</keyword>
<keyword evidence="15" id="KW-0503">Monooxygenase</keyword>
<dbReference type="Pfam" id="PF00622">
    <property type="entry name" value="SPRY"/>
    <property type="match status" value="1"/>
</dbReference>
<dbReference type="OrthoDB" id="10266026at2759"/>
<accession>A0A1J1J0A1</accession>
<dbReference type="STRING" id="568069.A0A1J1J0A1"/>
<evidence type="ECO:0000256" key="17">
    <source>
        <dbReference type="ARBA" id="ARBA00023242"/>
    </source>
</evidence>
<evidence type="ECO:0000256" key="13">
    <source>
        <dbReference type="ARBA" id="ARBA00023002"/>
    </source>
</evidence>
<dbReference type="EMBL" id="CVRI01000064">
    <property type="protein sequence ID" value="CRL05228.1"/>
    <property type="molecule type" value="Genomic_DNA"/>
</dbReference>
<name>A0A1J1J0A1_9DIPT</name>
<keyword evidence="13" id="KW-0560">Oxidoreductase</keyword>
<evidence type="ECO:0000256" key="9">
    <source>
        <dbReference type="ARBA" id="ARBA00022771"/>
    </source>
</evidence>
<dbReference type="Pfam" id="PF21198">
    <property type="entry name" value="ASH2L-like_WH"/>
    <property type="match status" value="1"/>
</dbReference>
<dbReference type="PRINTS" id="PR00385">
    <property type="entry name" value="P450"/>
</dbReference>
<dbReference type="GO" id="GO:0004497">
    <property type="term" value="F:monooxygenase activity"/>
    <property type="evidence" value="ECO:0007669"/>
    <property type="project" value="UniProtKB-KW"/>
</dbReference>
<comment type="subcellular location">
    <subcellularLocation>
        <location evidence="5">Endoplasmic reticulum membrane</location>
        <topology evidence="5">Peripheral membrane protein</topology>
    </subcellularLocation>
    <subcellularLocation>
        <location evidence="4">Microsome membrane</location>
        <topology evidence="4">Peripheral membrane protein</topology>
    </subcellularLocation>
    <subcellularLocation>
        <location evidence="3">Nucleus</location>
    </subcellularLocation>
</comment>
<dbReference type="SMART" id="SM00449">
    <property type="entry name" value="SPRY"/>
    <property type="match status" value="1"/>
</dbReference>
<keyword evidence="11" id="KW-0862">Zinc</keyword>
<evidence type="ECO:0000256" key="12">
    <source>
        <dbReference type="ARBA" id="ARBA00022848"/>
    </source>
</evidence>
<dbReference type="PROSITE" id="PS50188">
    <property type="entry name" value="B302_SPRY"/>
    <property type="match status" value="1"/>
</dbReference>
<evidence type="ECO:0000256" key="5">
    <source>
        <dbReference type="ARBA" id="ARBA00004406"/>
    </source>
</evidence>
<dbReference type="PANTHER" id="PTHR10598">
    <property type="entry name" value="SET1/ASH2 HISTONE METHYLTRANSFERASE COMPLEX SUBUNIT ASH2"/>
    <property type="match status" value="1"/>
</dbReference>
<dbReference type="AlphaFoldDB" id="A0A1J1J0A1"/>
<evidence type="ECO:0000256" key="4">
    <source>
        <dbReference type="ARBA" id="ARBA00004174"/>
    </source>
</evidence>